<dbReference type="Pfam" id="PF06182">
    <property type="entry name" value="ABC2_membrane_6"/>
    <property type="match status" value="1"/>
</dbReference>
<comment type="caution">
    <text evidence="2">The sequence shown here is derived from an EMBL/GenBank/DDBJ whole genome shotgun (WGS) entry which is preliminary data.</text>
</comment>
<reference evidence="2 3" key="1">
    <citation type="submission" date="2006-02" db="EMBL/GenBank/DDBJ databases">
        <authorList>
            <person name="Amann R."/>
            <person name="Ferriera S."/>
            <person name="Johnson J."/>
            <person name="Kravitz S."/>
            <person name="Halpern A."/>
            <person name="Remington K."/>
            <person name="Beeson K."/>
            <person name="Tran B."/>
            <person name="Rogers Y.-H."/>
            <person name="Friedman R."/>
            <person name="Venter J.C."/>
        </authorList>
    </citation>
    <scope>NUCLEOTIDE SEQUENCE [LARGE SCALE GENOMIC DNA]</scope>
    <source>
        <strain evidence="2 3">DSM 3645</strain>
    </source>
</reference>
<dbReference type="STRING" id="314230.DSM3645_18251"/>
<feature type="transmembrane region" description="Helical" evidence="1">
    <location>
        <begin position="127"/>
        <end position="145"/>
    </location>
</feature>
<dbReference type="AlphaFoldDB" id="A3ZYU4"/>
<evidence type="ECO:0008006" key="4">
    <source>
        <dbReference type="Google" id="ProtNLM"/>
    </source>
</evidence>
<dbReference type="PANTHER" id="PTHR36833">
    <property type="entry name" value="SLR0610 PROTEIN-RELATED"/>
    <property type="match status" value="1"/>
</dbReference>
<feature type="transmembrane region" description="Helical" evidence="1">
    <location>
        <begin position="252"/>
        <end position="273"/>
    </location>
</feature>
<evidence type="ECO:0000313" key="2">
    <source>
        <dbReference type="EMBL" id="EAQ78305.1"/>
    </source>
</evidence>
<proteinExistence type="predicted"/>
<dbReference type="OrthoDB" id="3818833at2"/>
<keyword evidence="1" id="KW-0472">Membrane</keyword>
<evidence type="ECO:0000313" key="3">
    <source>
        <dbReference type="Proteomes" id="UP000004358"/>
    </source>
</evidence>
<feature type="transmembrane region" description="Helical" evidence="1">
    <location>
        <begin position="30"/>
        <end position="55"/>
    </location>
</feature>
<name>A3ZYU4_9BACT</name>
<gene>
    <name evidence="2" type="ORF">DSM3645_18251</name>
</gene>
<keyword evidence="1" id="KW-1133">Transmembrane helix</keyword>
<dbReference type="Proteomes" id="UP000004358">
    <property type="component" value="Unassembled WGS sequence"/>
</dbReference>
<sequence length="285" mass="32423">MSSDRAAYWPVFFTFVRNSLIRDLSYRSNFVIECASSLSWVLMNLGFYLLIFTFTAEIGDGTGWKKYEFFVFLATTLFINSLMQTFFMPNAQEFSELIRTGRLDFALLKPIDTQFLISFQKVNWPSMSNFLFGLVLLSISLWNLTERPDQPLVITPYMVIAYPLFLLCGVGILYSLMIVLAATSIWLGRNQSLYDFWFYITSFSRYPMEIYQGGIGDTLRIIFTFAIPILVVVNVPARIMAKPLGISSSENVMLACFAVVATAGSILGSRWVFKRALLSYRSASS</sequence>
<dbReference type="EMBL" id="AANZ01000022">
    <property type="protein sequence ID" value="EAQ78305.1"/>
    <property type="molecule type" value="Genomic_DNA"/>
</dbReference>
<accession>A3ZYU4</accession>
<keyword evidence="1" id="KW-0812">Transmembrane</keyword>
<dbReference type="eggNOG" id="COG3694">
    <property type="taxonomic scope" value="Bacteria"/>
</dbReference>
<dbReference type="HOGENOM" id="CLU_071040_0_0_0"/>
<feature type="transmembrane region" description="Helical" evidence="1">
    <location>
        <begin position="221"/>
        <end position="240"/>
    </location>
</feature>
<protein>
    <recommendedName>
        <fullName evidence="4">ABC transporter permease</fullName>
    </recommendedName>
</protein>
<evidence type="ECO:0000256" key="1">
    <source>
        <dbReference type="SAM" id="Phobius"/>
    </source>
</evidence>
<feature type="transmembrane region" description="Helical" evidence="1">
    <location>
        <begin position="157"/>
        <end position="187"/>
    </location>
</feature>
<feature type="transmembrane region" description="Helical" evidence="1">
    <location>
        <begin position="67"/>
        <end position="87"/>
    </location>
</feature>
<dbReference type="InterPro" id="IPR010390">
    <property type="entry name" value="ABC-2_transporter-like"/>
</dbReference>
<organism evidence="2 3">
    <name type="scientific">Blastopirellula marina DSM 3645</name>
    <dbReference type="NCBI Taxonomy" id="314230"/>
    <lineage>
        <taxon>Bacteria</taxon>
        <taxon>Pseudomonadati</taxon>
        <taxon>Planctomycetota</taxon>
        <taxon>Planctomycetia</taxon>
        <taxon>Pirellulales</taxon>
        <taxon>Pirellulaceae</taxon>
        <taxon>Blastopirellula</taxon>
    </lineage>
</organism>
<dbReference type="RefSeq" id="WP_002651547.1">
    <property type="nucleotide sequence ID" value="NZ_CH672376.1"/>
</dbReference>
<dbReference type="PANTHER" id="PTHR36833:SF2">
    <property type="entry name" value="SLR0610 PROTEIN"/>
    <property type="match status" value="1"/>
</dbReference>